<dbReference type="InterPro" id="IPR000571">
    <property type="entry name" value="Znf_CCCH"/>
</dbReference>
<dbReference type="PANTHER" id="PTHR12547:SF71">
    <property type="entry name" value="CCCH-TYPE ZINC FINGER PROTEIN MOE-3-RELATED"/>
    <property type="match status" value="1"/>
</dbReference>
<dbReference type="GO" id="GO:0008270">
    <property type="term" value="F:zinc ion binding"/>
    <property type="evidence" value="ECO:0007669"/>
    <property type="project" value="UniProtKB-KW"/>
</dbReference>
<name>A0AAV5VB37_9BILA</name>
<feature type="non-terminal residue" evidence="8">
    <location>
        <position position="1"/>
    </location>
</feature>
<evidence type="ECO:0000256" key="4">
    <source>
        <dbReference type="ARBA" id="ARBA00022833"/>
    </source>
</evidence>
<dbReference type="PANTHER" id="PTHR12547">
    <property type="entry name" value="CCCH ZINC FINGER/TIS11-RELATED"/>
    <property type="match status" value="1"/>
</dbReference>
<feature type="domain" description="C3H1-type" evidence="7">
    <location>
        <begin position="197"/>
        <end position="225"/>
    </location>
</feature>
<comment type="caution">
    <text evidence="8">The sequence shown here is derived from an EMBL/GenBank/DDBJ whole genome shotgun (WGS) entry which is preliminary data.</text>
</comment>
<evidence type="ECO:0000256" key="1">
    <source>
        <dbReference type="ARBA" id="ARBA00022723"/>
    </source>
</evidence>
<dbReference type="EMBL" id="BTSY01000002">
    <property type="protein sequence ID" value="GMT15433.1"/>
    <property type="molecule type" value="Genomic_DNA"/>
</dbReference>
<dbReference type="Gene3D" id="4.10.1000.10">
    <property type="entry name" value="Zinc finger, CCCH-type"/>
    <property type="match status" value="2"/>
</dbReference>
<sequence length="616" mass="66403">SRYLPSLLHTPASAPSFSHLPPASAAATVHNQQHVPVQGIQHPLNNILLQTAQFMAMNDQLRKEIEQYANLRCETPNWQVESSYPNLQYYQARNCVVLMSPSYRGPALPLMMMPFYNDVRRVICSVRAASLKGGAEAQVAAAAAAAYFLSPPVVGQHAAAAASAAGEMPPSLVAPFGALVNGARLPPPGRKSPLPDSYKTVMCQAWLEASMCSFGENCRFAHGEHELRPMTQPQRANRKYKTKLCEKYTNTGLCPYGQRCLFIHPDTGNNAYIRPDKLEELKKRQNHEEGTKQQRGASGDEEMMKVRLEAPTPSVVAEGVASLSGDSESMQQLQQMMMRTSTPLMMTNTGKQPVAPLSMMNIGVTPIRPRRQELRPHPSWPLEPSEFFDREEEDYVSLYRVRYLYAIGVLLQDDEMMAAEAVAAELMNCGTSTDGRSLRGSCSSYASQPAPAAAVVQQMSLQQHLPRAASPVIGFDHMVGDVTGSPALVDCGTPCSGSGSSSGYLSEGGCCGVITPASGLSSGTASPLDALMLSGGTHSLGSSPPSMLLDSSDFSSSFLPSLSSGVFSSLPTPLGMTISLPPMTSSGCWGDDDEIFRNTFDIDKMAREMAKEFGGL</sequence>
<dbReference type="SMART" id="SM00356">
    <property type="entry name" value="ZnF_C3H1"/>
    <property type="match status" value="2"/>
</dbReference>
<dbReference type="Pfam" id="PF00642">
    <property type="entry name" value="zf-CCCH"/>
    <property type="match status" value="2"/>
</dbReference>
<dbReference type="AlphaFoldDB" id="A0AAV5VB37"/>
<dbReference type="Proteomes" id="UP001432322">
    <property type="component" value="Unassembled WGS sequence"/>
</dbReference>
<dbReference type="InterPro" id="IPR045877">
    <property type="entry name" value="ZFP36-like"/>
</dbReference>
<keyword evidence="3 5" id="KW-0863">Zinc-finger</keyword>
<evidence type="ECO:0000256" key="2">
    <source>
        <dbReference type="ARBA" id="ARBA00022737"/>
    </source>
</evidence>
<dbReference type="InterPro" id="IPR036855">
    <property type="entry name" value="Znf_CCCH_sf"/>
</dbReference>
<dbReference type="PROSITE" id="PS50103">
    <property type="entry name" value="ZF_C3H1"/>
    <property type="match status" value="2"/>
</dbReference>
<dbReference type="FunFam" id="4.10.1000.10:FF:000018">
    <property type="entry name" value="Zinc finger protein"/>
    <property type="match status" value="1"/>
</dbReference>
<dbReference type="GO" id="GO:0080090">
    <property type="term" value="P:regulation of primary metabolic process"/>
    <property type="evidence" value="ECO:0007669"/>
    <property type="project" value="UniProtKB-ARBA"/>
</dbReference>
<proteinExistence type="predicted"/>
<keyword evidence="4 5" id="KW-0862">Zinc</keyword>
<gene>
    <name evidence="8" type="ORF">PFISCL1PPCAC_6730</name>
</gene>
<evidence type="ECO:0000256" key="6">
    <source>
        <dbReference type="SAM" id="MobiDB-lite"/>
    </source>
</evidence>
<dbReference type="GO" id="GO:0043186">
    <property type="term" value="C:P granule"/>
    <property type="evidence" value="ECO:0007669"/>
    <property type="project" value="UniProtKB-ARBA"/>
</dbReference>
<feature type="zinc finger region" description="C3H1-type" evidence="5">
    <location>
        <begin position="197"/>
        <end position="225"/>
    </location>
</feature>
<evidence type="ECO:0000313" key="8">
    <source>
        <dbReference type="EMBL" id="GMT15433.1"/>
    </source>
</evidence>
<reference evidence="8" key="1">
    <citation type="submission" date="2023-10" db="EMBL/GenBank/DDBJ databases">
        <title>Genome assembly of Pristionchus species.</title>
        <authorList>
            <person name="Yoshida K."/>
            <person name="Sommer R.J."/>
        </authorList>
    </citation>
    <scope>NUCLEOTIDE SEQUENCE</scope>
    <source>
        <strain evidence="8">RS5133</strain>
    </source>
</reference>
<keyword evidence="1 5" id="KW-0479">Metal-binding</keyword>
<feature type="region of interest" description="Disordered" evidence="6">
    <location>
        <begin position="282"/>
        <end position="301"/>
    </location>
</feature>
<dbReference type="GO" id="GO:0003730">
    <property type="term" value="F:mRNA 3'-UTR binding"/>
    <property type="evidence" value="ECO:0007669"/>
    <property type="project" value="TreeGrafter"/>
</dbReference>
<keyword evidence="9" id="KW-1185">Reference proteome</keyword>
<dbReference type="GO" id="GO:0005829">
    <property type="term" value="C:cytosol"/>
    <property type="evidence" value="ECO:0007669"/>
    <property type="project" value="TreeGrafter"/>
</dbReference>
<protein>
    <recommendedName>
        <fullName evidence="7">C3H1-type domain-containing protein</fullName>
    </recommendedName>
</protein>
<evidence type="ECO:0000259" key="7">
    <source>
        <dbReference type="PROSITE" id="PS50103"/>
    </source>
</evidence>
<feature type="zinc finger region" description="C3H1-type" evidence="5">
    <location>
        <begin position="239"/>
        <end position="267"/>
    </location>
</feature>
<feature type="domain" description="C3H1-type" evidence="7">
    <location>
        <begin position="239"/>
        <end position="267"/>
    </location>
</feature>
<organism evidence="8 9">
    <name type="scientific">Pristionchus fissidentatus</name>
    <dbReference type="NCBI Taxonomy" id="1538716"/>
    <lineage>
        <taxon>Eukaryota</taxon>
        <taxon>Metazoa</taxon>
        <taxon>Ecdysozoa</taxon>
        <taxon>Nematoda</taxon>
        <taxon>Chromadorea</taxon>
        <taxon>Rhabditida</taxon>
        <taxon>Rhabditina</taxon>
        <taxon>Diplogasteromorpha</taxon>
        <taxon>Diplogasteroidea</taxon>
        <taxon>Neodiplogasteridae</taxon>
        <taxon>Pristionchus</taxon>
    </lineage>
</organism>
<evidence type="ECO:0000256" key="3">
    <source>
        <dbReference type="ARBA" id="ARBA00022771"/>
    </source>
</evidence>
<feature type="compositionally biased region" description="Basic and acidic residues" evidence="6">
    <location>
        <begin position="282"/>
        <end position="292"/>
    </location>
</feature>
<dbReference type="GO" id="GO:0010468">
    <property type="term" value="P:regulation of gene expression"/>
    <property type="evidence" value="ECO:0007669"/>
    <property type="project" value="UniProtKB-ARBA"/>
</dbReference>
<dbReference type="GO" id="GO:0030154">
    <property type="term" value="P:cell differentiation"/>
    <property type="evidence" value="ECO:0007669"/>
    <property type="project" value="UniProtKB-ARBA"/>
</dbReference>
<accession>A0AAV5VB37</accession>
<dbReference type="FunFam" id="4.10.1000.10:FF:000001">
    <property type="entry name" value="zinc finger CCCH domain-containing protein 15-like"/>
    <property type="match status" value="1"/>
</dbReference>
<evidence type="ECO:0000313" key="9">
    <source>
        <dbReference type="Proteomes" id="UP001432322"/>
    </source>
</evidence>
<dbReference type="SUPFAM" id="SSF90229">
    <property type="entry name" value="CCCH zinc finger"/>
    <property type="match status" value="2"/>
</dbReference>
<keyword evidence="2" id="KW-0677">Repeat</keyword>
<evidence type="ECO:0000256" key="5">
    <source>
        <dbReference type="PROSITE-ProRule" id="PRU00723"/>
    </source>
</evidence>